<dbReference type="Pfam" id="PF00221">
    <property type="entry name" value="Lyase_aromatic"/>
    <property type="match status" value="2"/>
</dbReference>
<dbReference type="OrthoDB" id="9806955at2"/>
<name>A0A1G9VYI5_9FIRM</name>
<gene>
    <name evidence="2" type="ORF">SAMN04488502_10768</name>
</gene>
<organism evidence="2 3">
    <name type="scientific">Dendrosporobacter quercicolus</name>
    <dbReference type="NCBI Taxonomy" id="146817"/>
    <lineage>
        <taxon>Bacteria</taxon>
        <taxon>Bacillati</taxon>
        <taxon>Bacillota</taxon>
        <taxon>Negativicutes</taxon>
        <taxon>Selenomonadales</taxon>
        <taxon>Sporomusaceae</taxon>
        <taxon>Dendrosporobacter</taxon>
    </lineage>
</organism>
<evidence type="ECO:0000313" key="2">
    <source>
        <dbReference type="EMBL" id="SDM77011.1"/>
    </source>
</evidence>
<dbReference type="InterPro" id="IPR024083">
    <property type="entry name" value="Fumarase/histidase_N"/>
</dbReference>
<dbReference type="GO" id="GO:0016841">
    <property type="term" value="F:ammonia-lyase activity"/>
    <property type="evidence" value="ECO:0007669"/>
    <property type="project" value="UniProtKB-ARBA"/>
</dbReference>
<keyword evidence="3" id="KW-1185">Reference proteome</keyword>
<dbReference type="Gene3D" id="1.20.200.10">
    <property type="entry name" value="Fumarase/aspartase (Central domain)"/>
    <property type="match status" value="2"/>
</dbReference>
<dbReference type="InterPro" id="IPR001106">
    <property type="entry name" value="Aromatic_Lyase"/>
</dbReference>
<dbReference type="EMBL" id="FNHB01000007">
    <property type="protein sequence ID" value="SDM77011.1"/>
    <property type="molecule type" value="Genomic_DNA"/>
</dbReference>
<dbReference type="SUPFAM" id="SSF48557">
    <property type="entry name" value="L-aspartase-like"/>
    <property type="match status" value="2"/>
</dbReference>
<dbReference type="AlphaFoldDB" id="A0A1G9VYI5"/>
<proteinExistence type="predicted"/>
<dbReference type="PANTHER" id="PTHR10362">
    <property type="entry name" value="HISTIDINE AMMONIA-LYASE"/>
    <property type="match status" value="1"/>
</dbReference>
<dbReference type="RefSeq" id="WP_092074083.1">
    <property type="nucleotide sequence ID" value="NZ_FNHB01000007.1"/>
</dbReference>
<keyword evidence="1 2" id="KW-0456">Lyase</keyword>
<evidence type="ECO:0000313" key="3">
    <source>
        <dbReference type="Proteomes" id="UP000214880"/>
    </source>
</evidence>
<dbReference type="Gene3D" id="1.10.275.10">
    <property type="entry name" value="Fumarase/aspartase (N-terminal domain)"/>
    <property type="match status" value="1"/>
</dbReference>
<sequence>MKTIYINGNSLTIEEYHLIVKEQAIVALDEDVKKRVKKSADYLEDIFNNNKIMYGITTGVGAFKDKIISGKANQKLQENIIMAHLVGVGEHFSRQVVRGAMLIKANSVAKGYHGVRVSILETLLALLNNQVHPVVPQKGSVGATGDLIPGAYIIEVMIGRGKAEYKGQILDAAQTLQEIGISPVQLNTREGKALTVGTSVMTAVAALNVYEAHKILKVADIAAALSTEGMKCITEALDPRIQETRPFHGQINTAENCKKLLVGSELIWYTNKDLFEILEKIAKEISVPEFDTALKGLKSQKSYTEIYNFLIMVNEDLITNQQIKVSFSKLKTVAGSIQNIFQARSIIQETKDITEKIADTALIELGQCLKQYLDHMIGFCELIQRLLDVNELKKDQLEQKIGRTRIAILINSLFQLPKGPESYTIRCIPQVSGPAKDAWNFIKEYVEIEMNCANDFTQVFPEADVCLTGGNFHGQTIAMAMDFLKIAVAALGSISERRVFKMLDRRLNEILPANLLSRKSSESGLNLGLTYIQFTAAALVSENKILCHPAAADSIPTASNSGDHVSMGTIAARKAQELIENLWYILAIEFICACQGIDLRFEEFDCKLKLGNGTGIAYTEFRKGINKLEEDGIEIGLEIEKAKKMIRSEQFIQRIEDSVGVIAI</sequence>
<dbReference type="Proteomes" id="UP000214880">
    <property type="component" value="Unassembled WGS sequence"/>
</dbReference>
<dbReference type="CDD" id="cd00332">
    <property type="entry name" value="PAL-HAL"/>
    <property type="match status" value="1"/>
</dbReference>
<dbReference type="FunFam" id="1.10.275.10:FF:000005">
    <property type="entry name" value="Histidine ammonia-lyase"/>
    <property type="match status" value="1"/>
</dbReference>
<reference evidence="2 3" key="1">
    <citation type="submission" date="2016-10" db="EMBL/GenBank/DDBJ databases">
        <authorList>
            <person name="de Groot N.N."/>
        </authorList>
    </citation>
    <scope>NUCLEOTIDE SEQUENCE [LARGE SCALE GENOMIC DNA]</scope>
    <source>
        <strain evidence="2 3">DSM 1736</strain>
    </source>
</reference>
<evidence type="ECO:0000256" key="1">
    <source>
        <dbReference type="ARBA" id="ARBA00023239"/>
    </source>
</evidence>
<dbReference type="STRING" id="146817.SAMN04488502_10768"/>
<accession>A0A1G9VYI5</accession>
<protein>
    <submittedName>
        <fullName evidence="2">Aromatic amino acid lyase</fullName>
    </submittedName>
</protein>
<dbReference type="InterPro" id="IPR008948">
    <property type="entry name" value="L-Aspartase-like"/>
</dbReference>